<accession>A0A5B7KGM8</accession>
<name>A0A5B7KGM8_PORTR</name>
<gene>
    <name evidence="2" type="ORF">E2C01_099937</name>
</gene>
<evidence type="ECO:0000313" key="2">
    <source>
        <dbReference type="EMBL" id="MPD04259.1"/>
    </source>
</evidence>
<organism evidence="2 3">
    <name type="scientific">Portunus trituberculatus</name>
    <name type="common">Swimming crab</name>
    <name type="synonym">Neptunus trituberculatus</name>
    <dbReference type="NCBI Taxonomy" id="210409"/>
    <lineage>
        <taxon>Eukaryota</taxon>
        <taxon>Metazoa</taxon>
        <taxon>Ecdysozoa</taxon>
        <taxon>Arthropoda</taxon>
        <taxon>Crustacea</taxon>
        <taxon>Multicrustacea</taxon>
        <taxon>Malacostraca</taxon>
        <taxon>Eumalacostraca</taxon>
        <taxon>Eucarida</taxon>
        <taxon>Decapoda</taxon>
        <taxon>Pleocyemata</taxon>
        <taxon>Brachyura</taxon>
        <taxon>Eubrachyura</taxon>
        <taxon>Portunoidea</taxon>
        <taxon>Portunidae</taxon>
        <taxon>Portuninae</taxon>
        <taxon>Portunus</taxon>
    </lineage>
</organism>
<feature type="region of interest" description="Disordered" evidence="1">
    <location>
        <begin position="1"/>
        <end position="24"/>
    </location>
</feature>
<evidence type="ECO:0000256" key="1">
    <source>
        <dbReference type="SAM" id="MobiDB-lite"/>
    </source>
</evidence>
<protein>
    <submittedName>
        <fullName evidence="2">Uncharacterized protein</fullName>
    </submittedName>
</protein>
<evidence type="ECO:0000313" key="3">
    <source>
        <dbReference type="Proteomes" id="UP000324222"/>
    </source>
</evidence>
<comment type="caution">
    <text evidence="2">The sequence shown here is derived from an EMBL/GenBank/DDBJ whole genome shotgun (WGS) entry which is preliminary data.</text>
</comment>
<dbReference type="AlphaFoldDB" id="A0A5B7KGM8"/>
<reference evidence="2 3" key="1">
    <citation type="submission" date="2019-05" db="EMBL/GenBank/DDBJ databases">
        <title>Another draft genome of Portunus trituberculatus and its Hox gene families provides insights of decapod evolution.</title>
        <authorList>
            <person name="Jeong J.-H."/>
            <person name="Song I."/>
            <person name="Kim S."/>
            <person name="Choi T."/>
            <person name="Kim D."/>
            <person name="Ryu S."/>
            <person name="Kim W."/>
        </authorList>
    </citation>
    <scope>NUCLEOTIDE SEQUENCE [LARGE SCALE GENOMIC DNA]</scope>
    <source>
        <tissue evidence="2">Muscle</tissue>
    </source>
</reference>
<keyword evidence="3" id="KW-1185">Reference proteome</keyword>
<dbReference type="EMBL" id="VSRR010140187">
    <property type="protein sequence ID" value="MPD04259.1"/>
    <property type="molecule type" value="Genomic_DNA"/>
</dbReference>
<feature type="compositionally biased region" description="Basic and acidic residues" evidence="1">
    <location>
        <begin position="1"/>
        <end position="12"/>
    </location>
</feature>
<dbReference type="Proteomes" id="UP000324222">
    <property type="component" value="Unassembled WGS sequence"/>
</dbReference>
<proteinExistence type="predicted"/>
<sequence length="53" mass="6336">MRRRPRDHDSDRPTTTTRPTPFALDFDSTPRLYTPFHKSHEAPYDTYTLLLPF</sequence>